<keyword evidence="3" id="KW-1185">Reference proteome</keyword>
<dbReference type="AlphaFoldDB" id="A0AAN5C9V1"/>
<proteinExistence type="predicted"/>
<feature type="non-terminal residue" evidence="2">
    <location>
        <position position="203"/>
    </location>
</feature>
<dbReference type="Proteomes" id="UP001328107">
    <property type="component" value="Unassembled WGS sequence"/>
</dbReference>
<dbReference type="Gene3D" id="3.30.710.10">
    <property type="entry name" value="Potassium Channel Kv1.1, Chain A"/>
    <property type="match status" value="1"/>
</dbReference>
<dbReference type="CDD" id="cd18186">
    <property type="entry name" value="BTB_POZ_ZBTB_KLHL-like"/>
    <property type="match status" value="1"/>
</dbReference>
<comment type="caution">
    <text evidence="2">The sequence shown here is derived from an EMBL/GenBank/DDBJ whole genome shotgun (WGS) entry which is preliminary data.</text>
</comment>
<evidence type="ECO:0000313" key="3">
    <source>
        <dbReference type="Proteomes" id="UP001328107"/>
    </source>
</evidence>
<accession>A0AAN5C9V1</accession>
<reference evidence="3" key="1">
    <citation type="submission" date="2022-10" db="EMBL/GenBank/DDBJ databases">
        <title>Genome assembly of Pristionchus species.</title>
        <authorList>
            <person name="Yoshida K."/>
            <person name="Sommer R.J."/>
        </authorList>
    </citation>
    <scope>NUCLEOTIDE SEQUENCE [LARGE SCALE GENOMIC DNA]</scope>
    <source>
        <strain evidence="3">RS5460</strain>
    </source>
</reference>
<sequence>MFYGNFIEKDKKEIELRGVDREDFHVLLKVLYNPSYEMKEDMKQLASLLVIADRFDCKGCIDFMDELIAQNCDKFSLAEILLFVDGHDAFRFIKLHTRAFFFFKRDDDIFASEAYKQLSPESKSACDTFIEMIPDEDDVLEPFWSRSSACSEMRVAENLPESKDLVVSGCFPTVFDLNNEDEGILSSTFLGHDHYEVHPVDIG</sequence>
<name>A0AAN5C9V1_9BILA</name>
<feature type="domain" description="BTB" evidence="1">
    <location>
        <begin position="1"/>
        <end position="70"/>
    </location>
</feature>
<evidence type="ECO:0000259" key="1">
    <source>
        <dbReference type="Pfam" id="PF00651"/>
    </source>
</evidence>
<protein>
    <recommendedName>
        <fullName evidence="1">BTB domain-containing protein</fullName>
    </recommendedName>
</protein>
<dbReference type="InterPro" id="IPR000210">
    <property type="entry name" value="BTB/POZ_dom"/>
</dbReference>
<organism evidence="2 3">
    <name type="scientific">Pristionchus mayeri</name>
    <dbReference type="NCBI Taxonomy" id="1317129"/>
    <lineage>
        <taxon>Eukaryota</taxon>
        <taxon>Metazoa</taxon>
        <taxon>Ecdysozoa</taxon>
        <taxon>Nematoda</taxon>
        <taxon>Chromadorea</taxon>
        <taxon>Rhabditida</taxon>
        <taxon>Rhabditina</taxon>
        <taxon>Diplogasteromorpha</taxon>
        <taxon>Diplogasteroidea</taxon>
        <taxon>Neodiplogasteridae</taxon>
        <taxon>Pristionchus</taxon>
    </lineage>
</organism>
<dbReference type="InterPro" id="IPR011333">
    <property type="entry name" value="SKP1/BTB/POZ_sf"/>
</dbReference>
<dbReference type="EMBL" id="BTRK01000002">
    <property type="protein sequence ID" value="GMR35192.1"/>
    <property type="molecule type" value="Genomic_DNA"/>
</dbReference>
<dbReference type="Pfam" id="PF00651">
    <property type="entry name" value="BTB"/>
    <property type="match status" value="1"/>
</dbReference>
<evidence type="ECO:0000313" key="2">
    <source>
        <dbReference type="EMBL" id="GMR35192.1"/>
    </source>
</evidence>
<gene>
    <name evidence="2" type="ORF">PMAYCL1PPCAC_05387</name>
</gene>
<dbReference type="SUPFAM" id="SSF54695">
    <property type="entry name" value="POZ domain"/>
    <property type="match status" value="1"/>
</dbReference>
<dbReference type="PANTHER" id="PTHR22744">
    <property type="entry name" value="HELIX LOOP HELIX PROTEIN 21-RELATED"/>
    <property type="match status" value="1"/>
</dbReference>
<dbReference type="PANTHER" id="PTHR22744:SF14">
    <property type="entry name" value="BTB DOMAIN-CONTAINING PROTEIN-RELATED"/>
    <property type="match status" value="1"/>
</dbReference>